<evidence type="ECO:0000256" key="3">
    <source>
        <dbReference type="ARBA" id="ARBA00022777"/>
    </source>
</evidence>
<reference evidence="5" key="1">
    <citation type="submission" date="2021-01" db="EMBL/GenBank/DDBJ databases">
        <title>Whole genome shotgun sequence of Virgisporangium ochraceum NBRC 16418.</title>
        <authorList>
            <person name="Komaki H."/>
            <person name="Tamura T."/>
        </authorList>
    </citation>
    <scope>NUCLEOTIDE SEQUENCE</scope>
    <source>
        <strain evidence="5">NBRC 16418</strain>
    </source>
</reference>
<dbReference type="CDD" id="cd01166">
    <property type="entry name" value="KdgK"/>
    <property type="match status" value="1"/>
</dbReference>
<dbReference type="GO" id="GO:0005829">
    <property type="term" value="C:cytosol"/>
    <property type="evidence" value="ECO:0007669"/>
    <property type="project" value="TreeGrafter"/>
</dbReference>
<keyword evidence="2" id="KW-0808">Transferase</keyword>
<dbReference type="InterPro" id="IPR050306">
    <property type="entry name" value="PfkB_Carbo_kinase"/>
</dbReference>
<dbReference type="GO" id="GO:0006974">
    <property type="term" value="P:DNA damage response"/>
    <property type="evidence" value="ECO:0007669"/>
    <property type="project" value="TreeGrafter"/>
</dbReference>
<dbReference type="InterPro" id="IPR029056">
    <property type="entry name" value="Ribokinase-like"/>
</dbReference>
<protein>
    <recommendedName>
        <fullName evidence="4">Carbohydrate kinase PfkB domain-containing protein</fullName>
    </recommendedName>
</protein>
<comment type="caution">
    <text evidence="5">The sequence shown here is derived from an EMBL/GenBank/DDBJ whole genome shotgun (WGS) entry which is preliminary data.</text>
</comment>
<evidence type="ECO:0000313" key="5">
    <source>
        <dbReference type="EMBL" id="GIJ66807.1"/>
    </source>
</evidence>
<dbReference type="Pfam" id="PF00294">
    <property type="entry name" value="PfkB"/>
    <property type="match status" value="1"/>
</dbReference>
<feature type="domain" description="Carbohydrate kinase PfkB" evidence="4">
    <location>
        <begin position="1"/>
        <end position="231"/>
    </location>
</feature>
<dbReference type="PANTHER" id="PTHR43085:SF15">
    <property type="entry name" value="2-DEHYDRO-3-DEOXYGLUCONOKINASE"/>
    <property type="match status" value="1"/>
</dbReference>
<dbReference type="GO" id="GO:0042840">
    <property type="term" value="P:D-glucuronate catabolic process"/>
    <property type="evidence" value="ECO:0007669"/>
    <property type="project" value="TreeGrafter"/>
</dbReference>
<evidence type="ECO:0000259" key="4">
    <source>
        <dbReference type="Pfam" id="PF00294"/>
    </source>
</evidence>
<dbReference type="InterPro" id="IPR002173">
    <property type="entry name" value="Carboh/pur_kinase_PfkB_CS"/>
</dbReference>
<keyword evidence="3" id="KW-0418">Kinase</keyword>
<dbReference type="EMBL" id="BOPH01000021">
    <property type="protein sequence ID" value="GIJ66807.1"/>
    <property type="molecule type" value="Genomic_DNA"/>
</dbReference>
<proteinExistence type="inferred from homology"/>
<keyword evidence="6" id="KW-1185">Reference proteome</keyword>
<evidence type="ECO:0000313" key="6">
    <source>
        <dbReference type="Proteomes" id="UP000635606"/>
    </source>
</evidence>
<dbReference type="PANTHER" id="PTHR43085">
    <property type="entry name" value="HEXOKINASE FAMILY MEMBER"/>
    <property type="match status" value="1"/>
</dbReference>
<evidence type="ECO:0000256" key="1">
    <source>
        <dbReference type="ARBA" id="ARBA00010688"/>
    </source>
</evidence>
<dbReference type="InterPro" id="IPR011611">
    <property type="entry name" value="PfkB_dom"/>
</dbReference>
<dbReference type="Gene3D" id="3.40.1190.20">
    <property type="match status" value="1"/>
</dbReference>
<dbReference type="SUPFAM" id="SSF53613">
    <property type="entry name" value="Ribokinase-like"/>
    <property type="match status" value="1"/>
</dbReference>
<comment type="similarity">
    <text evidence="1">Belongs to the carbohydrate kinase PfkB family.</text>
</comment>
<name>A0A8J4ECE7_9ACTN</name>
<accession>A0A8J4ECE7</accession>
<gene>
    <name evidence="5" type="ORF">Voc01_017240</name>
</gene>
<sequence length="235" mass="23820">MRAAAADLGVATDLIEVDDGRPTGLFLREALPDGRRRVHYYRAGSAASALDTVDAERVLAARPRLVAVSGITAALGSGPRRAVFALAAGARRAGIRLALDPNLRPALGPLEDQAATVRELVPYADFLLLGTDEAGPVFGVDEPAAVFAAARRAGVGETVLKAGADGCFLPEDVHVPAVPAEVVDPVGAGDAFAGAYLAARLRGAGPLEAARLGADIAAGVVAVAGDTEGLPEFGQ</sequence>
<dbReference type="AlphaFoldDB" id="A0A8J4ECE7"/>
<dbReference type="GO" id="GO:0019698">
    <property type="term" value="P:D-galacturonate catabolic process"/>
    <property type="evidence" value="ECO:0007669"/>
    <property type="project" value="TreeGrafter"/>
</dbReference>
<organism evidence="5 6">
    <name type="scientific">Virgisporangium ochraceum</name>
    <dbReference type="NCBI Taxonomy" id="65505"/>
    <lineage>
        <taxon>Bacteria</taxon>
        <taxon>Bacillati</taxon>
        <taxon>Actinomycetota</taxon>
        <taxon>Actinomycetes</taxon>
        <taxon>Micromonosporales</taxon>
        <taxon>Micromonosporaceae</taxon>
        <taxon>Virgisporangium</taxon>
    </lineage>
</organism>
<dbReference type="Proteomes" id="UP000635606">
    <property type="component" value="Unassembled WGS sequence"/>
</dbReference>
<dbReference type="GO" id="GO:0008673">
    <property type="term" value="F:2-dehydro-3-deoxygluconokinase activity"/>
    <property type="evidence" value="ECO:0007669"/>
    <property type="project" value="TreeGrafter"/>
</dbReference>
<dbReference type="PROSITE" id="PS00584">
    <property type="entry name" value="PFKB_KINASES_2"/>
    <property type="match status" value="1"/>
</dbReference>
<evidence type="ECO:0000256" key="2">
    <source>
        <dbReference type="ARBA" id="ARBA00022679"/>
    </source>
</evidence>